<evidence type="ECO:0000313" key="5">
    <source>
        <dbReference type="EMBL" id="MBA9084121.1"/>
    </source>
</evidence>
<evidence type="ECO:0000256" key="3">
    <source>
        <dbReference type="SAM" id="Phobius"/>
    </source>
</evidence>
<feature type="transmembrane region" description="Helical" evidence="3">
    <location>
        <begin position="344"/>
        <end position="362"/>
    </location>
</feature>
<dbReference type="InterPro" id="IPR002656">
    <property type="entry name" value="Acyl_transf_3_dom"/>
</dbReference>
<reference evidence="5 6" key="1">
    <citation type="submission" date="2020-08" db="EMBL/GenBank/DDBJ databases">
        <title>Genomic Encyclopedia of Type Strains, Phase III (KMG-III): the genomes of soil and plant-associated and newly described type strains.</title>
        <authorList>
            <person name="Whitman W."/>
        </authorList>
    </citation>
    <scope>NUCLEOTIDE SEQUENCE [LARGE SCALE GENOMIC DNA]</scope>
    <source>
        <strain evidence="5 6">CECT 8693</strain>
    </source>
</reference>
<evidence type="ECO:0000313" key="6">
    <source>
        <dbReference type="Proteomes" id="UP000567067"/>
    </source>
</evidence>
<organism evidence="5 6">
    <name type="scientific">Fontibacillus solani</name>
    <dbReference type="NCBI Taxonomy" id="1572857"/>
    <lineage>
        <taxon>Bacteria</taxon>
        <taxon>Bacillati</taxon>
        <taxon>Bacillota</taxon>
        <taxon>Bacilli</taxon>
        <taxon>Bacillales</taxon>
        <taxon>Paenibacillaceae</taxon>
        <taxon>Fontibacillus</taxon>
    </lineage>
</organism>
<gene>
    <name evidence="5" type="ORF">FHR92_000575</name>
</gene>
<comment type="similarity">
    <text evidence="2">Belongs to the acyltransferase 3 family.</text>
</comment>
<dbReference type="PANTHER" id="PTHR23028:SF134">
    <property type="entry name" value="PUTATIVE (AFU_ORTHOLOGUE AFUA_4G08520)-RELATED"/>
    <property type="match status" value="1"/>
</dbReference>
<feature type="transmembrane region" description="Helical" evidence="3">
    <location>
        <begin position="170"/>
        <end position="191"/>
    </location>
</feature>
<evidence type="ECO:0000256" key="1">
    <source>
        <dbReference type="ARBA" id="ARBA00004370"/>
    </source>
</evidence>
<feature type="domain" description="Acyltransferase 3" evidence="4">
    <location>
        <begin position="5"/>
        <end position="357"/>
    </location>
</feature>
<dbReference type="EMBL" id="JACJIP010000002">
    <property type="protein sequence ID" value="MBA9084121.1"/>
    <property type="molecule type" value="Genomic_DNA"/>
</dbReference>
<evidence type="ECO:0000259" key="4">
    <source>
        <dbReference type="Pfam" id="PF01757"/>
    </source>
</evidence>
<name>A0A7W3SQ28_9BACL</name>
<dbReference type="InterPro" id="IPR050879">
    <property type="entry name" value="Acyltransferase_3"/>
</dbReference>
<evidence type="ECO:0000256" key="2">
    <source>
        <dbReference type="ARBA" id="ARBA00007400"/>
    </source>
</evidence>
<accession>A0A7W3SQ28</accession>
<keyword evidence="6" id="KW-1185">Reference proteome</keyword>
<feature type="transmembrane region" description="Helical" evidence="3">
    <location>
        <begin position="99"/>
        <end position="118"/>
    </location>
</feature>
<feature type="transmembrane region" description="Helical" evidence="3">
    <location>
        <begin position="197"/>
        <end position="221"/>
    </location>
</feature>
<feature type="transmembrane region" description="Helical" evidence="3">
    <location>
        <begin position="12"/>
        <end position="32"/>
    </location>
</feature>
<feature type="transmembrane region" description="Helical" evidence="3">
    <location>
        <begin position="233"/>
        <end position="250"/>
    </location>
</feature>
<sequence>MRKLLYLDGIRGLAALAVVFSHYIQIFYPSALSGDPATVHFRLDTWYGQSPINLFFNGQFAVCLFFVLSGYVLSVKMLNHTSEPEMLLSLLRSSALRRYVRLALPAAISVFIVYILFLLDGFYFTDIKGLTFSTMRDIYETMSGNFYTMLKAAIFDPFFRPQAHNYNPVLWTMSYELLGSFLTFGFIALFGGVKRRWIVYVVLFIALCQTYFAAFLLGLLLADLWRNRWASRWLAAGVLLLGIYLGSAPYTPLSGTMYAPIETTVLHINSWLQLQLDPKVTAHTLGATMILFAVLRLSVFQWFFGLKPFAYLGKISFSIYLIHFTFLNSFSAYLFIQILPYTRYNIAFGSTFVFSMIPLFWLSHLYMHYVDEGAIKLSKIIEQKIK</sequence>
<dbReference type="GO" id="GO:0016747">
    <property type="term" value="F:acyltransferase activity, transferring groups other than amino-acyl groups"/>
    <property type="evidence" value="ECO:0007669"/>
    <property type="project" value="InterPro"/>
</dbReference>
<feature type="transmembrane region" description="Helical" evidence="3">
    <location>
        <begin position="317"/>
        <end position="338"/>
    </location>
</feature>
<comment type="subcellular location">
    <subcellularLocation>
        <location evidence="1">Membrane</location>
    </subcellularLocation>
</comment>
<dbReference type="Proteomes" id="UP000567067">
    <property type="component" value="Unassembled WGS sequence"/>
</dbReference>
<dbReference type="Pfam" id="PF01757">
    <property type="entry name" value="Acyl_transf_3"/>
    <property type="match status" value="1"/>
</dbReference>
<proteinExistence type="inferred from homology"/>
<feature type="transmembrane region" description="Helical" evidence="3">
    <location>
        <begin position="280"/>
        <end position="305"/>
    </location>
</feature>
<keyword evidence="3" id="KW-1133">Transmembrane helix</keyword>
<protein>
    <submittedName>
        <fullName evidence="5">Peptidoglycan/LPS O-acetylase OafA/YrhL</fullName>
    </submittedName>
</protein>
<dbReference type="PANTHER" id="PTHR23028">
    <property type="entry name" value="ACETYLTRANSFERASE"/>
    <property type="match status" value="1"/>
</dbReference>
<feature type="transmembrane region" description="Helical" evidence="3">
    <location>
        <begin position="52"/>
        <end position="78"/>
    </location>
</feature>
<keyword evidence="3" id="KW-0472">Membrane</keyword>
<dbReference type="AlphaFoldDB" id="A0A7W3SQ28"/>
<keyword evidence="3" id="KW-0812">Transmembrane</keyword>
<comment type="caution">
    <text evidence="5">The sequence shown here is derived from an EMBL/GenBank/DDBJ whole genome shotgun (WGS) entry which is preliminary data.</text>
</comment>
<dbReference type="RefSeq" id="WP_182534204.1">
    <property type="nucleotide sequence ID" value="NZ_JACJIP010000002.1"/>
</dbReference>